<protein>
    <submittedName>
        <fullName evidence="2">Uma2 family endonuclease</fullName>
    </submittedName>
</protein>
<accession>A0A7W7Q5Q9</accession>
<dbReference type="RefSeq" id="WP_184811604.1">
    <property type="nucleotide sequence ID" value="NZ_JACHJQ010000004.1"/>
</dbReference>
<gene>
    <name evidence="2" type="ORF">FHR82_003644</name>
</gene>
<feature type="domain" description="Putative restriction endonuclease" evidence="1">
    <location>
        <begin position="20"/>
        <end position="175"/>
    </location>
</feature>
<dbReference type="InterPro" id="IPR011335">
    <property type="entry name" value="Restrct_endonuc-II-like"/>
</dbReference>
<dbReference type="PANTHER" id="PTHR35400:SF3">
    <property type="entry name" value="SLL1072 PROTEIN"/>
    <property type="match status" value="1"/>
</dbReference>
<comment type="caution">
    <text evidence="2">The sequence shown here is derived from an EMBL/GenBank/DDBJ whole genome shotgun (WGS) entry which is preliminary data.</text>
</comment>
<sequence length="196" mass="21583">MTAELHELDGDSFHLLTIGEYAALGETEHGYTELVEGRLLMSPSPAFKHSRAMGRLYSALVAQAPADFEAVQALDVDLELAPADEPGSSRRPDIMVVRREFGDRLAEEGGIVPASEVLLVVEIVSPSSKRTDHVHKRNDYADAGIPNYWIVDVDRPVSLTACRLTEQFGYQDDQTATGTFRTDVPFPVEVDLSRLV</sequence>
<dbReference type="EMBL" id="JACHJQ010000004">
    <property type="protein sequence ID" value="MBB4907402.1"/>
    <property type="molecule type" value="Genomic_DNA"/>
</dbReference>
<evidence type="ECO:0000259" key="1">
    <source>
        <dbReference type="Pfam" id="PF05685"/>
    </source>
</evidence>
<keyword evidence="2" id="KW-0540">Nuclease</keyword>
<dbReference type="InterPro" id="IPR008538">
    <property type="entry name" value="Uma2"/>
</dbReference>
<reference evidence="2 3" key="1">
    <citation type="submission" date="2020-08" db="EMBL/GenBank/DDBJ databases">
        <title>Genomic Encyclopedia of Type Strains, Phase III (KMG-III): the genomes of soil and plant-associated and newly described type strains.</title>
        <authorList>
            <person name="Whitman W."/>
        </authorList>
    </citation>
    <scope>NUCLEOTIDE SEQUENCE [LARGE SCALE GENOMIC DNA]</scope>
    <source>
        <strain evidence="2 3">CECT 8960</strain>
    </source>
</reference>
<organism evidence="2 3">
    <name type="scientific">Actinophytocola algeriensis</name>
    <dbReference type="NCBI Taxonomy" id="1768010"/>
    <lineage>
        <taxon>Bacteria</taxon>
        <taxon>Bacillati</taxon>
        <taxon>Actinomycetota</taxon>
        <taxon>Actinomycetes</taxon>
        <taxon>Pseudonocardiales</taxon>
        <taxon>Pseudonocardiaceae</taxon>
    </lineage>
</organism>
<dbReference type="InterPro" id="IPR012296">
    <property type="entry name" value="Nuclease_put_TT1808"/>
</dbReference>
<dbReference type="Gene3D" id="3.90.1570.10">
    <property type="entry name" value="tt1808, chain A"/>
    <property type="match status" value="1"/>
</dbReference>
<dbReference type="AlphaFoldDB" id="A0A7W7Q5Q9"/>
<evidence type="ECO:0000313" key="2">
    <source>
        <dbReference type="EMBL" id="MBB4907402.1"/>
    </source>
</evidence>
<dbReference type="CDD" id="cd06260">
    <property type="entry name" value="DUF820-like"/>
    <property type="match status" value="1"/>
</dbReference>
<proteinExistence type="predicted"/>
<keyword evidence="2" id="KW-0378">Hydrolase</keyword>
<dbReference type="Pfam" id="PF05685">
    <property type="entry name" value="Uma2"/>
    <property type="match status" value="1"/>
</dbReference>
<dbReference type="PANTHER" id="PTHR35400">
    <property type="entry name" value="SLR1083 PROTEIN"/>
    <property type="match status" value="1"/>
</dbReference>
<name>A0A7W7Q5Q9_9PSEU</name>
<dbReference type="GO" id="GO:0004519">
    <property type="term" value="F:endonuclease activity"/>
    <property type="evidence" value="ECO:0007669"/>
    <property type="project" value="UniProtKB-KW"/>
</dbReference>
<evidence type="ECO:0000313" key="3">
    <source>
        <dbReference type="Proteomes" id="UP000520767"/>
    </source>
</evidence>
<dbReference type="SUPFAM" id="SSF52980">
    <property type="entry name" value="Restriction endonuclease-like"/>
    <property type="match status" value="1"/>
</dbReference>
<keyword evidence="3" id="KW-1185">Reference proteome</keyword>
<dbReference type="Proteomes" id="UP000520767">
    <property type="component" value="Unassembled WGS sequence"/>
</dbReference>
<keyword evidence="2" id="KW-0255">Endonuclease</keyword>